<comment type="caution">
    <text evidence="1">The sequence shown here is derived from an EMBL/GenBank/DDBJ whole genome shotgun (WGS) entry which is preliminary data.</text>
</comment>
<organism evidence="1 2">
    <name type="scientific">Novosphingobium guangzhouense</name>
    <dbReference type="NCBI Taxonomy" id="1850347"/>
    <lineage>
        <taxon>Bacteria</taxon>
        <taxon>Pseudomonadati</taxon>
        <taxon>Pseudomonadota</taxon>
        <taxon>Alphaproteobacteria</taxon>
        <taxon>Sphingomonadales</taxon>
        <taxon>Sphingomonadaceae</taxon>
        <taxon>Novosphingobium</taxon>
    </lineage>
</organism>
<sequence length="113" mass="12725">MSRSKLIEAFIEARTAFLTYNKYDLETYIAEKKEAAAAKALADLSEQYDLTQISDREIYEVTGRAAASAVAHINLNDLSPSFFLEEPYFTLRNPTKTRKEVVEAAQAFMAYSA</sequence>
<protein>
    <submittedName>
        <fullName evidence="1">Uncharacterized protein</fullName>
    </submittedName>
</protein>
<name>A0A2K2G0M0_9SPHN</name>
<proteinExistence type="predicted"/>
<dbReference type="Proteomes" id="UP000236327">
    <property type="component" value="Unassembled WGS sequence"/>
</dbReference>
<dbReference type="AlphaFoldDB" id="A0A2K2G0M0"/>
<dbReference type="RefSeq" id="WP_103096135.1">
    <property type="nucleotide sequence ID" value="NZ_LYMM01000033.1"/>
</dbReference>
<accession>A0A2K2G0M0</accession>
<keyword evidence="2" id="KW-1185">Reference proteome</keyword>
<evidence type="ECO:0000313" key="2">
    <source>
        <dbReference type="Proteomes" id="UP000236327"/>
    </source>
</evidence>
<evidence type="ECO:0000313" key="1">
    <source>
        <dbReference type="EMBL" id="PNU04595.1"/>
    </source>
</evidence>
<dbReference type="EMBL" id="LYMM01000033">
    <property type="protein sequence ID" value="PNU04595.1"/>
    <property type="molecule type" value="Genomic_DNA"/>
</dbReference>
<reference evidence="1 2" key="1">
    <citation type="submission" date="2016-05" db="EMBL/GenBank/DDBJ databases">
        <title>Complete genome sequence of Novosphingobium guangzhouense SA925(T).</title>
        <authorList>
            <person name="Sha S."/>
        </authorList>
    </citation>
    <scope>NUCLEOTIDE SEQUENCE [LARGE SCALE GENOMIC DNA]</scope>
    <source>
        <strain evidence="1 2">SA925</strain>
    </source>
</reference>
<gene>
    <name evidence="1" type="ORF">A8V01_19495</name>
</gene>